<protein>
    <submittedName>
        <fullName evidence="1">F-box family protein</fullName>
    </submittedName>
</protein>
<dbReference type="InterPro" id="IPR045283">
    <property type="entry name" value="AT3G44326-like"/>
</dbReference>
<dbReference type="PANTHER" id="PTHR33736:SF28">
    <property type="entry name" value="F-BOX PLANT-LIKE PROTEIN"/>
    <property type="match status" value="1"/>
</dbReference>
<dbReference type="Proteomes" id="UP000236291">
    <property type="component" value="Unassembled WGS sequence"/>
</dbReference>
<sequence>GGPSLLHAPMILYNNISKFPGGGYRSFFSDPFPFIHYHNYPPPPPPHNTVLCYGYAKDRCVEYLEEKLRLSCVVIEPNRKRAGSLFRTSCKPVVSFTTDKRYVIAVYETVMPGLSEMVKFQVKLTCDNDGHVWKTCVDRGCCHPSPQCY</sequence>
<organism evidence="1 2">
    <name type="scientific">Trifolium pratense</name>
    <name type="common">Red clover</name>
    <dbReference type="NCBI Taxonomy" id="57577"/>
    <lineage>
        <taxon>Eukaryota</taxon>
        <taxon>Viridiplantae</taxon>
        <taxon>Streptophyta</taxon>
        <taxon>Embryophyta</taxon>
        <taxon>Tracheophyta</taxon>
        <taxon>Spermatophyta</taxon>
        <taxon>Magnoliopsida</taxon>
        <taxon>eudicotyledons</taxon>
        <taxon>Gunneridae</taxon>
        <taxon>Pentapetalae</taxon>
        <taxon>rosids</taxon>
        <taxon>fabids</taxon>
        <taxon>Fabales</taxon>
        <taxon>Fabaceae</taxon>
        <taxon>Papilionoideae</taxon>
        <taxon>50 kb inversion clade</taxon>
        <taxon>NPAAA clade</taxon>
        <taxon>Hologalegina</taxon>
        <taxon>IRL clade</taxon>
        <taxon>Trifolieae</taxon>
        <taxon>Trifolium</taxon>
    </lineage>
</organism>
<evidence type="ECO:0000313" key="2">
    <source>
        <dbReference type="Proteomes" id="UP000236291"/>
    </source>
</evidence>
<feature type="non-terminal residue" evidence="1">
    <location>
        <position position="1"/>
    </location>
</feature>
<dbReference type="PANTHER" id="PTHR33736">
    <property type="entry name" value="F-BOX PROTEIN-RELATED"/>
    <property type="match status" value="1"/>
</dbReference>
<name>A0A2K3PL45_TRIPR</name>
<accession>A0A2K3PL45</accession>
<proteinExistence type="predicted"/>
<comment type="caution">
    <text evidence="1">The sequence shown here is derived from an EMBL/GenBank/DDBJ whole genome shotgun (WGS) entry which is preliminary data.</text>
</comment>
<gene>
    <name evidence="1" type="ORF">L195_g012720</name>
</gene>
<reference evidence="1 2" key="1">
    <citation type="journal article" date="2014" name="Am. J. Bot.">
        <title>Genome assembly and annotation for red clover (Trifolium pratense; Fabaceae).</title>
        <authorList>
            <person name="Istvanek J."/>
            <person name="Jaros M."/>
            <person name="Krenek A."/>
            <person name="Repkova J."/>
        </authorList>
    </citation>
    <scope>NUCLEOTIDE SEQUENCE [LARGE SCALE GENOMIC DNA]</scope>
    <source>
        <strain evidence="2">cv. Tatra</strain>
        <tissue evidence="1">Young leaves</tissue>
    </source>
</reference>
<dbReference type="AlphaFoldDB" id="A0A2K3PL45"/>
<dbReference type="EMBL" id="ASHM01008153">
    <property type="protein sequence ID" value="PNY16012.1"/>
    <property type="molecule type" value="Genomic_DNA"/>
</dbReference>
<evidence type="ECO:0000313" key="1">
    <source>
        <dbReference type="EMBL" id="PNY16012.1"/>
    </source>
</evidence>
<reference evidence="1 2" key="2">
    <citation type="journal article" date="2017" name="Front. Plant Sci.">
        <title>Gene Classification and Mining of Molecular Markers Useful in Red Clover (Trifolium pratense) Breeding.</title>
        <authorList>
            <person name="Istvanek J."/>
            <person name="Dluhosova J."/>
            <person name="Dluhos P."/>
            <person name="Patkova L."/>
            <person name="Nedelnik J."/>
            <person name="Repkova J."/>
        </authorList>
    </citation>
    <scope>NUCLEOTIDE SEQUENCE [LARGE SCALE GENOMIC DNA]</scope>
    <source>
        <strain evidence="2">cv. Tatra</strain>
        <tissue evidence="1">Young leaves</tissue>
    </source>
</reference>